<reference evidence="2 3" key="1">
    <citation type="submission" date="2019-05" db="EMBL/GenBank/DDBJ databases">
        <authorList>
            <person name="Chen C."/>
        </authorList>
    </citation>
    <scope>NUCLEOTIDE SEQUENCE [LARGE SCALE GENOMIC DNA]</scope>
    <source>
        <strain evidence="2 3">HB172198</strain>
    </source>
</reference>
<name>A0A4P8XGU3_9BACL</name>
<protein>
    <submittedName>
        <fullName evidence="2">Uncharacterized protein</fullName>
    </submittedName>
</protein>
<keyword evidence="3" id="KW-1185">Reference proteome</keyword>
<gene>
    <name evidence="2" type="ORF">E6C60_0641</name>
</gene>
<feature type="compositionally biased region" description="Basic and acidic residues" evidence="1">
    <location>
        <begin position="23"/>
        <end position="34"/>
    </location>
</feature>
<dbReference type="EMBL" id="CP040396">
    <property type="protein sequence ID" value="QCT01363.1"/>
    <property type="molecule type" value="Genomic_DNA"/>
</dbReference>
<accession>A0A4P8XGU3</accession>
<feature type="region of interest" description="Disordered" evidence="1">
    <location>
        <begin position="1"/>
        <end position="54"/>
    </location>
</feature>
<proteinExistence type="predicted"/>
<evidence type="ECO:0000256" key="1">
    <source>
        <dbReference type="SAM" id="MobiDB-lite"/>
    </source>
</evidence>
<dbReference type="Proteomes" id="UP000300879">
    <property type="component" value="Chromosome"/>
</dbReference>
<dbReference type="KEGG" id="palo:E6C60_0641"/>
<dbReference type="RefSeq" id="WP_175415164.1">
    <property type="nucleotide sequence ID" value="NZ_CP040396.1"/>
</dbReference>
<sequence>MLNIQSALPFHHQYPRPQTLSPNRKEQETDKPASFHDILTRTMNEKTKGLSRKI</sequence>
<organism evidence="2 3">
    <name type="scientific">Paenibacillus algicola</name>
    <dbReference type="NCBI Taxonomy" id="2565926"/>
    <lineage>
        <taxon>Bacteria</taxon>
        <taxon>Bacillati</taxon>
        <taxon>Bacillota</taxon>
        <taxon>Bacilli</taxon>
        <taxon>Bacillales</taxon>
        <taxon>Paenibacillaceae</taxon>
        <taxon>Paenibacillus</taxon>
    </lineage>
</organism>
<evidence type="ECO:0000313" key="3">
    <source>
        <dbReference type="Proteomes" id="UP000300879"/>
    </source>
</evidence>
<evidence type="ECO:0000313" key="2">
    <source>
        <dbReference type="EMBL" id="QCT01363.1"/>
    </source>
</evidence>
<dbReference type="AlphaFoldDB" id="A0A4P8XGU3"/>